<reference evidence="1 2" key="1">
    <citation type="journal article" date="2019" name="Int. J. Syst. Evol. Microbiol.">
        <title>Capsulimonas corticalis gen. nov., sp. nov., an aerobic capsulated bacterium, of a novel bacterial order, Capsulimonadales ord. nov., of the class Armatimonadia of the phylum Armatimonadetes.</title>
        <authorList>
            <person name="Li J."/>
            <person name="Kudo C."/>
            <person name="Tonouchi A."/>
        </authorList>
    </citation>
    <scope>NUCLEOTIDE SEQUENCE [LARGE SCALE GENOMIC DNA]</scope>
    <source>
        <strain evidence="1 2">AX-7</strain>
    </source>
</reference>
<dbReference type="RefSeq" id="WP_119319103.1">
    <property type="nucleotide sequence ID" value="NZ_AP025739.1"/>
</dbReference>
<dbReference type="PANTHER" id="PTHR32182:SF25">
    <property type="entry name" value="SLR1056 PROTEIN"/>
    <property type="match status" value="1"/>
</dbReference>
<dbReference type="SUPFAM" id="SSF52540">
    <property type="entry name" value="P-loop containing nucleoside triphosphate hydrolases"/>
    <property type="match status" value="1"/>
</dbReference>
<evidence type="ECO:0000313" key="1">
    <source>
        <dbReference type="EMBL" id="BDI33231.1"/>
    </source>
</evidence>
<protein>
    <submittedName>
        <fullName evidence="1">Chromosome segregation protein SMC</fullName>
    </submittedName>
</protein>
<dbReference type="EMBL" id="AP025739">
    <property type="protein sequence ID" value="BDI33231.1"/>
    <property type="molecule type" value="Genomic_DNA"/>
</dbReference>
<organism evidence="1 2">
    <name type="scientific">Capsulimonas corticalis</name>
    <dbReference type="NCBI Taxonomy" id="2219043"/>
    <lineage>
        <taxon>Bacteria</taxon>
        <taxon>Bacillati</taxon>
        <taxon>Armatimonadota</taxon>
        <taxon>Armatimonadia</taxon>
        <taxon>Capsulimonadales</taxon>
        <taxon>Capsulimonadaceae</taxon>
        <taxon>Capsulimonas</taxon>
    </lineage>
</organism>
<dbReference type="Gene3D" id="3.40.50.300">
    <property type="entry name" value="P-loop containing nucleotide triphosphate hydrolases"/>
    <property type="match status" value="2"/>
</dbReference>
<dbReference type="KEGG" id="ccot:CCAX7_52820"/>
<dbReference type="PIRSF" id="PIRSF029347">
    <property type="entry name" value="RecF"/>
    <property type="match status" value="1"/>
</dbReference>
<dbReference type="AlphaFoldDB" id="A0A402CNQ4"/>
<accession>A0A402CNQ4</accession>
<dbReference type="OrthoDB" id="104167at2"/>
<dbReference type="GO" id="GO:0005524">
    <property type="term" value="F:ATP binding"/>
    <property type="evidence" value="ECO:0007669"/>
    <property type="project" value="InterPro"/>
</dbReference>
<dbReference type="GO" id="GO:0016887">
    <property type="term" value="F:ATP hydrolysis activity"/>
    <property type="evidence" value="ECO:0007669"/>
    <property type="project" value="InterPro"/>
</dbReference>
<gene>
    <name evidence="1" type="ORF">CCAX7_52820</name>
</gene>
<proteinExistence type="predicted"/>
<name>A0A402CNQ4_9BACT</name>
<evidence type="ECO:0000313" key="2">
    <source>
        <dbReference type="Proteomes" id="UP000287394"/>
    </source>
</evidence>
<dbReference type="PANTHER" id="PTHR32182">
    <property type="entry name" value="DNA REPLICATION AND REPAIR PROTEIN RECF"/>
    <property type="match status" value="1"/>
</dbReference>
<sequence length="410" mass="45791">MDGQRFLTSLHLKNLLSYGPNSEKIDLQPLNVLIGPNASGKSNFIEAIELLRATAGNIAGRIYEGGGMAEYSYKGSFTPAPATVICSAYHHESGINVLHKFTVAPSNQKIQIVDETIEPVDIASSREQPEFFYQYNQQNPVAYVPDIDRTQGSVAVSAQLDRIFSWKRQSLTGLQSDASVLAQRTDPDLYPELNFLAARYKAIKIYRNFVMEGPNSIRWPQRSDLPNDFLEESGRNLSLIVNNLAYQGAMDKVIEKMKTVYGDIEDITAKIEGGTVQTYIRERGMREPIPAGRLSDGTLRFLCLLVILYHPTPPPLICIEEPELGLHPDVIPTIAEMLIEASSRTQLVVTTHSDLLISKLGDIPEAVVVCERTDQGSVLRRLEKDKLDVWLENYSLGDLWLRGEIGGTRW</sequence>
<keyword evidence="2" id="KW-1185">Reference proteome</keyword>
<dbReference type="InterPro" id="IPR003959">
    <property type="entry name" value="ATPase_AAA_core"/>
</dbReference>
<dbReference type="Proteomes" id="UP000287394">
    <property type="component" value="Chromosome"/>
</dbReference>
<dbReference type="Pfam" id="PF13304">
    <property type="entry name" value="AAA_21"/>
    <property type="match status" value="1"/>
</dbReference>
<dbReference type="GO" id="GO:0006302">
    <property type="term" value="P:double-strand break repair"/>
    <property type="evidence" value="ECO:0007669"/>
    <property type="project" value="TreeGrafter"/>
</dbReference>
<dbReference type="GO" id="GO:0000731">
    <property type="term" value="P:DNA synthesis involved in DNA repair"/>
    <property type="evidence" value="ECO:0007669"/>
    <property type="project" value="TreeGrafter"/>
</dbReference>
<dbReference type="InterPro" id="IPR014555">
    <property type="entry name" value="RecF-like"/>
</dbReference>
<dbReference type="InterPro" id="IPR027417">
    <property type="entry name" value="P-loop_NTPase"/>
</dbReference>